<dbReference type="SMART" id="SM00331">
    <property type="entry name" value="PP2C_SIG"/>
    <property type="match status" value="1"/>
</dbReference>
<evidence type="ECO:0000259" key="1">
    <source>
        <dbReference type="SMART" id="SM00331"/>
    </source>
</evidence>
<dbReference type="InterPro" id="IPR001932">
    <property type="entry name" value="PPM-type_phosphatase-like_dom"/>
</dbReference>
<reference evidence="2" key="1">
    <citation type="submission" date="2020-08" db="EMBL/GenBank/DDBJ databases">
        <title>Genome public.</title>
        <authorList>
            <person name="Liu C."/>
            <person name="Sun Q."/>
        </authorList>
    </citation>
    <scope>NUCLEOTIDE SEQUENCE</scope>
    <source>
        <strain evidence="2">NSJ-44</strain>
    </source>
</reference>
<feature type="domain" description="PPM-type phosphatase" evidence="1">
    <location>
        <begin position="4"/>
        <end position="218"/>
    </location>
</feature>
<dbReference type="InterPro" id="IPR036457">
    <property type="entry name" value="PPM-type-like_dom_sf"/>
</dbReference>
<dbReference type="AlphaFoldDB" id="A0A926HHQ1"/>
<dbReference type="Gene3D" id="3.60.40.10">
    <property type="entry name" value="PPM-type phosphatase domain"/>
    <property type="match status" value="1"/>
</dbReference>
<proteinExistence type="predicted"/>
<accession>A0A926HHQ1</accession>
<evidence type="ECO:0000313" key="3">
    <source>
        <dbReference type="Proteomes" id="UP000654279"/>
    </source>
</evidence>
<protein>
    <submittedName>
        <fullName evidence="2">SpoIIE family protein phosphatase</fullName>
    </submittedName>
</protein>
<comment type="caution">
    <text evidence="2">The sequence shown here is derived from an EMBL/GenBank/DDBJ whole genome shotgun (WGS) entry which is preliminary data.</text>
</comment>
<dbReference type="Pfam" id="PF07228">
    <property type="entry name" value="SpoIIE"/>
    <property type="match status" value="1"/>
</dbReference>
<organism evidence="2 3">
    <name type="scientific">Luoshenia tenuis</name>
    <dbReference type="NCBI Taxonomy" id="2763654"/>
    <lineage>
        <taxon>Bacteria</taxon>
        <taxon>Bacillati</taxon>
        <taxon>Bacillota</taxon>
        <taxon>Clostridia</taxon>
        <taxon>Christensenellales</taxon>
        <taxon>Christensenellaceae</taxon>
        <taxon>Luoshenia</taxon>
    </lineage>
</organism>
<gene>
    <name evidence="2" type="ORF">H8699_00630</name>
</gene>
<dbReference type="EMBL" id="JACRSO010000001">
    <property type="protein sequence ID" value="MBC8527942.1"/>
    <property type="molecule type" value="Genomic_DNA"/>
</dbReference>
<name>A0A926HHQ1_9FIRM</name>
<keyword evidence="3" id="KW-1185">Reference proteome</keyword>
<sequence>MMMHMDIGYKSLNKFGEELCGDKVEIVRTEDSDILVLSDGLGSGVKANILSSLTSKIIITMLKEGAKVDEAVETIAQTLPICKVRHVAYSTFSILQLYHDGRAYLVEFDNPACVMIRGGEIIEPPFEIREIAGKTVRESRFDIAIGDMFTLISDGVIHAGVGAILNLGWGWENVSNYCLDLARRDLSVPRAVSSLIQVIDNFYMSKPGDDSTVLMAKVVPQQVVNLFSGPPKDKAKDEELVRDWMRGNAKRVVCGGTSANIAGRVLHREVRTSLDFTDPLIPPIAYMQGVDLVTEGVLTINRTLEILRQIKGSEVDPLSLSALDADNGAAKLARMLLEECTDLHLFIGKAINPAHQNPNLPMDLSIKMRLLNELADLMRAMGKNVKISVY</sequence>
<dbReference type="SUPFAM" id="SSF81606">
    <property type="entry name" value="PP2C-like"/>
    <property type="match status" value="1"/>
</dbReference>
<dbReference type="Proteomes" id="UP000654279">
    <property type="component" value="Unassembled WGS sequence"/>
</dbReference>
<evidence type="ECO:0000313" key="2">
    <source>
        <dbReference type="EMBL" id="MBC8527942.1"/>
    </source>
</evidence>
<dbReference type="RefSeq" id="WP_249284016.1">
    <property type="nucleotide sequence ID" value="NZ_JACRSO010000001.1"/>
</dbReference>